<evidence type="ECO:0000259" key="3">
    <source>
        <dbReference type="Pfam" id="PF13360"/>
    </source>
</evidence>
<organism evidence="4 5">
    <name type="scientific">Kitasatospora paracochleata</name>
    <dbReference type="NCBI Taxonomy" id="58354"/>
    <lineage>
        <taxon>Bacteria</taxon>
        <taxon>Bacillati</taxon>
        <taxon>Actinomycetota</taxon>
        <taxon>Actinomycetes</taxon>
        <taxon>Kitasatosporales</taxon>
        <taxon>Streptomycetaceae</taxon>
        <taxon>Kitasatospora</taxon>
    </lineage>
</organism>
<accession>A0ABT1J1E9</accession>
<dbReference type="SMART" id="SM00564">
    <property type="entry name" value="PQQ"/>
    <property type="match status" value="2"/>
</dbReference>
<evidence type="ECO:0000256" key="1">
    <source>
        <dbReference type="SAM" id="MobiDB-lite"/>
    </source>
</evidence>
<dbReference type="SUPFAM" id="SSF50998">
    <property type="entry name" value="Quinoprotein alcohol dehydrogenase-like"/>
    <property type="match status" value="2"/>
</dbReference>
<evidence type="ECO:0000256" key="2">
    <source>
        <dbReference type="SAM" id="SignalP"/>
    </source>
</evidence>
<dbReference type="InterPro" id="IPR018391">
    <property type="entry name" value="PQQ_b-propeller_rpt"/>
</dbReference>
<dbReference type="InterPro" id="IPR015943">
    <property type="entry name" value="WD40/YVTN_repeat-like_dom_sf"/>
</dbReference>
<gene>
    <name evidence="4" type="ORF">FHR36_004415</name>
</gene>
<dbReference type="Proteomes" id="UP001206483">
    <property type="component" value="Unassembled WGS sequence"/>
</dbReference>
<dbReference type="RefSeq" id="WP_253799882.1">
    <property type="nucleotide sequence ID" value="NZ_JAMZDX010000004.1"/>
</dbReference>
<sequence length="463" mass="46538">MVRRLRRSERAAALLSAALLLAGCSSGGAGGGAPGPSTLTAGPRSPTPAAAGDWPTYHRDALRTGTAPDAAPVGPLARAWAARLDGAVYGQPLVVGGRILAATENNTVYLLDPGSGAVVWSRNLGAPARAAELPCGNIDPLGITSTPVYDPSTGLVFVLAELAGGRHVLNGLDAATGEPVVRRDAEPPTGDRLAHQQRSALALWDGRVVIAYGGLFGDCGNYRGAVVSVPVSGAGELRSYVVPTGREGGIWASAGPVVDGDRLLVSVGNGESTGGAYDGSDSVLALTPELTRADLFAPASWAADNAVDADLGSLSPVRVDRFVLALGKRGTAYLLDAAHLGGVGGQLTEAQVCPAYGGAAVDGSAVYLPCEDGLVRLGVGADASLSVAWKLPLGRAGSPVVGGGAVWVLDWQNGVLDAVDPASGHVLQHAEVGAELPHFASPVLAGGRVLVGTADGVTAFTFG</sequence>
<reference evidence="4 5" key="1">
    <citation type="submission" date="2022-06" db="EMBL/GenBank/DDBJ databases">
        <title>Sequencing the genomes of 1000 actinobacteria strains.</title>
        <authorList>
            <person name="Klenk H.-P."/>
        </authorList>
    </citation>
    <scope>NUCLEOTIDE SEQUENCE [LARGE SCALE GENOMIC DNA]</scope>
    <source>
        <strain evidence="4 5">DSM 41656</strain>
    </source>
</reference>
<dbReference type="Gene3D" id="2.130.10.10">
    <property type="entry name" value="YVTN repeat-like/Quinoprotein amine dehydrogenase"/>
    <property type="match status" value="1"/>
</dbReference>
<proteinExistence type="predicted"/>
<dbReference type="Pfam" id="PF13360">
    <property type="entry name" value="PQQ_2"/>
    <property type="match status" value="1"/>
</dbReference>
<comment type="caution">
    <text evidence="4">The sequence shown here is derived from an EMBL/GenBank/DDBJ whole genome shotgun (WGS) entry which is preliminary data.</text>
</comment>
<dbReference type="PANTHER" id="PTHR34512">
    <property type="entry name" value="CELL SURFACE PROTEIN"/>
    <property type="match status" value="1"/>
</dbReference>
<name>A0ABT1J1E9_9ACTN</name>
<keyword evidence="2" id="KW-0732">Signal</keyword>
<keyword evidence="5" id="KW-1185">Reference proteome</keyword>
<dbReference type="InterPro" id="IPR002372">
    <property type="entry name" value="PQQ_rpt_dom"/>
</dbReference>
<dbReference type="InterPro" id="IPR011047">
    <property type="entry name" value="Quinoprotein_ADH-like_sf"/>
</dbReference>
<evidence type="ECO:0000313" key="5">
    <source>
        <dbReference type="Proteomes" id="UP001206483"/>
    </source>
</evidence>
<feature type="signal peptide" evidence="2">
    <location>
        <begin position="1"/>
        <end position="29"/>
    </location>
</feature>
<dbReference type="PANTHER" id="PTHR34512:SF30">
    <property type="entry name" value="OUTER MEMBRANE PROTEIN ASSEMBLY FACTOR BAMB"/>
    <property type="match status" value="1"/>
</dbReference>
<feature type="chain" id="PRO_5045328834" evidence="2">
    <location>
        <begin position="30"/>
        <end position="463"/>
    </location>
</feature>
<evidence type="ECO:0000313" key="4">
    <source>
        <dbReference type="EMBL" id="MCP2311252.1"/>
    </source>
</evidence>
<feature type="domain" description="Pyrrolo-quinoline quinone repeat" evidence="3">
    <location>
        <begin position="79"/>
        <end position="271"/>
    </location>
</feature>
<feature type="region of interest" description="Disordered" evidence="1">
    <location>
        <begin position="31"/>
        <end position="54"/>
    </location>
</feature>
<dbReference type="Gene3D" id="2.140.10.10">
    <property type="entry name" value="Quinoprotein alcohol dehydrogenase-like superfamily"/>
    <property type="match status" value="1"/>
</dbReference>
<protein>
    <submittedName>
        <fullName evidence="4">Outer membrane protein assembly factor BamB</fullName>
    </submittedName>
</protein>
<dbReference type="PROSITE" id="PS51257">
    <property type="entry name" value="PROKAR_LIPOPROTEIN"/>
    <property type="match status" value="1"/>
</dbReference>
<dbReference type="EMBL" id="JAMZDX010000004">
    <property type="protein sequence ID" value="MCP2311252.1"/>
    <property type="molecule type" value="Genomic_DNA"/>
</dbReference>